<evidence type="ECO:0000313" key="5">
    <source>
        <dbReference type="EMBL" id="NYD68864.1"/>
    </source>
</evidence>
<evidence type="ECO:0000256" key="2">
    <source>
        <dbReference type="ARBA" id="ARBA00023125"/>
    </source>
</evidence>
<evidence type="ECO:0000256" key="1">
    <source>
        <dbReference type="ARBA" id="ARBA00023015"/>
    </source>
</evidence>
<gene>
    <name evidence="5" type="ORF">BJ984_000022</name>
</gene>
<dbReference type="GO" id="GO:0003677">
    <property type="term" value="F:DNA binding"/>
    <property type="evidence" value="ECO:0007669"/>
    <property type="project" value="UniProtKB-KW"/>
</dbReference>
<dbReference type="InterPro" id="IPR000792">
    <property type="entry name" value="Tscrpt_reg_LuxR_C"/>
</dbReference>
<keyword evidence="1" id="KW-0805">Transcription regulation</keyword>
<keyword evidence="6" id="KW-1185">Reference proteome</keyword>
<dbReference type="Pfam" id="PF25873">
    <property type="entry name" value="WHD_MalT"/>
    <property type="match status" value="1"/>
</dbReference>
<dbReference type="InterPro" id="IPR016032">
    <property type="entry name" value="Sig_transdc_resp-reg_C-effctor"/>
</dbReference>
<dbReference type="Pfam" id="PF00196">
    <property type="entry name" value="GerE"/>
    <property type="match status" value="1"/>
</dbReference>
<dbReference type="SMART" id="SM00421">
    <property type="entry name" value="HTH_LUXR"/>
    <property type="match status" value="1"/>
</dbReference>
<name>A0A852SH04_9MICO</name>
<dbReference type="CDD" id="cd06170">
    <property type="entry name" value="LuxR_C_like"/>
    <property type="match status" value="1"/>
</dbReference>
<sequence length="890" mass="95119">MALWGVPRTPVDSLRRPRLSEPLESATAAVTLLAPAGLGKTVALAEWARDTAATGLWVRVRDRDVDGRAFVQHLADELIASGLSPADGPLRHLGEAVSAGTDPWELLRRALRDLGECVLVVDDVDRLTPPAVEGLIAQLHELPALRLRATARSRTALTEPGLAVTLDALVLGADELALTRDEAQSILGAQADEATLDEVLASGGSPLIARALAQPPVSAPPAAASAAAAATTAPARSRGRASDAFAGLLARRIATEQWESRLVTFLARTSVADELTLELATTLSGENADEAERMLDRAEREGLGLRTGSPATGARFRYAPLMREAFEQLLRAEHPREVRALELATARWEAGNGYFYRALVRAREQEDWALATAIVREGWHVLLRNHGSQVRELFAHVSVLTLRKLPLVTMMLAIVYNARRSNRLRALEFFALASYGASRQASSASPPDRALLAGVQAAALRVSGRMPQALVAADRCYDTLRSMSAADHELLGPNEPSLWNQAGTTFLYNGRTELALDSFARSTAVGDARGLTAGILALGMTAGVHAIAGDLPEAAATVDEASQRDWPEGWLDGYSGSFYQIARAFIALEAFDLDEADRRVRILDPHRETIEHWSLLAHLDTVIELLRGNAGEALHRLQSTVRAQHRRRNASGFSTERLRHTFVLAHLANEDAPAAARALGPAHSGSGRGAAVADQQLAVSRARIALARGLPDEALALLGPEAGSGGSSRSRAESLLLATAALAQAGDDEQTVRAARSALAFAADRRQQLALAFVPRPALTELAAVLRRTDAPDLAATVSAVLGHAFIEGAQSDIRLTPRELEVAQRLGSGAPLTEIAAQLSVSPNTVKSQLRSLYRKLEVGSRAEAVTRLTVLGITSATEWTSRPAPRDE</sequence>
<dbReference type="PROSITE" id="PS50043">
    <property type="entry name" value="HTH_LUXR_2"/>
    <property type="match status" value="1"/>
</dbReference>
<reference evidence="5 6" key="1">
    <citation type="submission" date="2020-07" db="EMBL/GenBank/DDBJ databases">
        <title>Sequencing the genomes of 1000 actinobacteria strains.</title>
        <authorList>
            <person name="Klenk H.-P."/>
        </authorList>
    </citation>
    <scope>NUCLEOTIDE SEQUENCE [LARGE SCALE GENOMIC DNA]</scope>
    <source>
        <strain evidence="5 6">DSM 26474</strain>
    </source>
</reference>
<evidence type="ECO:0000259" key="4">
    <source>
        <dbReference type="PROSITE" id="PS50043"/>
    </source>
</evidence>
<dbReference type="RefSeq" id="WP_179546299.1">
    <property type="nucleotide sequence ID" value="NZ_BSEW01000001.1"/>
</dbReference>
<dbReference type="PANTHER" id="PTHR44688:SF16">
    <property type="entry name" value="DNA-BINDING TRANSCRIPTIONAL ACTIVATOR DEVR_DOSR"/>
    <property type="match status" value="1"/>
</dbReference>
<dbReference type="PRINTS" id="PR00038">
    <property type="entry name" value="HTHLUXR"/>
</dbReference>
<evidence type="ECO:0000313" key="6">
    <source>
        <dbReference type="Proteomes" id="UP000549913"/>
    </source>
</evidence>
<keyword evidence="2" id="KW-0238">DNA-binding</keyword>
<keyword evidence="3" id="KW-0804">Transcription</keyword>
<comment type="caution">
    <text evidence="5">The sequence shown here is derived from an EMBL/GenBank/DDBJ whole genome shotgun (WGS) entry which is preliminary data.</text>
</comment>
<dbReference type="PANTHER" id="PTHR44688">
    <property type="entry name" value="DNA-BINDING TRANSCRIPTIONAL ACTIVATOR DEVR_DOSR"/>
    <property type="match status" value="1"/>
</dbReference>
<organism evidence="5 6">
    <name type="scientific">Herbiconiux flava</name>
    <dbReference type="NCBI Taxonomy" id="881268"/>
    <lineage>
        <taxon>Bacteria</taxon>
        <taxon>Bacillati</taxon>
        <taxon>Actinomycetota</taxon>
        <taxon>Actinomycetes</taxon>
        <taxon>Micrococcales</taxon>
        <taxon>Microbacteriaceae</taxon>
        <taxon>Herbiconiux</taxon>
    </lineage>
</organism>
<dbReference type="InterPro" id="IPR036388">
    <property type="entry name" value="WH-like_DNA-bd_sf"/>
</dbReference>
<dbReference type="GO" id="GO:0006355">
    <property type="term" value="P:regulation of DNA-templated transcription"/>
    <property type="evidence" value="ECO:0007669"/>
    <property type="project" value="InterPro"/>
</dbReference>
<dbReference type="AlphaFoldDB" id="A0A852SH04"/>
<dbReference type="Proteomes" id="UP000549913">
    <property type="component" value="Unassembled WGS sequence"/>
</dbReference>
<dbReference type="Gene3D" id="1.10.10.10">
    <property type="entry name" value="Winged helix-like DNA-binding domain superfamily/Winged helix DNA-binding domain"/>
    <property type="match status" value="1"/>
</dbReference>
<dbReference type="SUPFAM" id="SSF46894">
    <property type="entry name" value="C-terminal effector domain of the bipartite response regulators"/>
    <property type="match status" value="1"/>
</dbReference>
<dbReference type="InterPro" id="IPR059106">
    <property type="entry name" value="WHD_MalT"/>
</dbReference>
<proteinExistence type="predicted"/>
<accession>A0A852SH04</accession>
<dbReference type="EMBL" id="JACCBM010000001">
    <property type="protein sequence ID" value="NYD68864.1"/>
    <property type="molecule type" value="Genomic_DNA"/>
</dbReference>
<protein>
    <submittedName>
        <fullName evidence="5">LuxR family maltose regulon positive regulatory protein</fullName>
    </submittedName>
</protein>
<evidence type="ECO:0000256" key="3">
    <source>
        <dbReference type="ARBA" id="ARBA00023163"/>
    </source>
</evidence>
<feature type="domain" description="HTH luxR-type" evidence="4">
    <location>
        <begin position="809"/>
        <end position="874"/>
    </location>
</feature>